<dbReference type="PANTHER" id="PTHR47640:SF10">
    <property type="entry name" value="TRNA SELENOCYSTEINE 1-ASSOCIATED PROTEIN 1-RELATED"/>
    <property type="match status" value="1"/>
</dbReference>
<dbReference type="GO" id="GO:0003729">
    <property type="term" value="F:mRNA binding"/>
    <property type="evidence" value="ECO:0007669"/>
    <property type="project" value="InterPro"/>
</dbReference>
<dbReference type="STRING" id="101091.A0A1C7NJS6"/>
<dbReference type="FunFam" id="3.30.70.330:FF:000159">
    <property type="entry name" value="tRNA selenocysteine 1-associated protein 1"/>
    <property type="match status" value="1"/>
</dbReference>
<gene>
    <name evidence="6" type="ORF">A0J61_02902</name>
</gene>
<keyword evidence="7" id="KW-1185">Reference proteome</keyword>
<organism evidence="6 7">
    <name type="scientific">Choanephora cucurbitarum</name>
    <dbReference type="NCBI Taxonomy" id="101091"/>
    <lineage>
        <taxon>Eukaryota</taxon>
        <taxon>Fungi</taxon>
        <taxon>Fungi incertae sedis</taxon>
        <taxon>Mucoromycota</taxon>
        <taxon>Mucoromycotina</taxon>
        <taxon>Mucoromycetes</taxon>
        <taxon>Mucorales</taxon>
        <taxon>Mucorineae</taxon>
        <taxon>Choanephoraceae</taxon>
        <taxon>Choanephoroideae</taxon>
        <taxon>Choanephora</taxon>
    </lineage>
</organism>
<evidence type="ECO:0000313" key="7">
    <source>
        <dbReference type="Proteomes" id="UP000093000"/>
    </source>
</evidence>
<dbReference type="OrthoDB" id="446113at2759"/>
<feature type="compositionally biased region" description="Low complexity" evidence="4">
    <location>
        <begin position="305"/>
        <end position="318"/>
    </location>
</feature>
<evidence type="ECO:0000313" key="6">
    <source>
        <dbReference type="EMBL" id="OBZ89039.1"/>
    </source>
</evidence>
<accession>A0A1C7NJS6</accession>
<dbReference type="InParanoid" id="A0A1C7NJS6"/>
<dbReference type="PROSITE" id="PS50102">
    <property type="entry name" value="RRM"/>
    <property type="match status" value="3"/>
</dbReference>
<name>A0A1C7NJS6_9FUNG</name>
<comment type="caution">
    <text evidence="6">The sequence shown here is derived from an EMBL/GenBank/DDBJ whole genome shotgun (WGS) entry which is preliminary data.</text>
</comment>
<dbReference type="FunFam" id="3.30.70.330:FF:000405">
    <property type="entry name" value="polyadenylate-binding protein RBP45"/>
    <property type="match status" value="1"/>
</dbReference>
<protein>
    <submittedName>
        <fullName evidence="6">Putative RNA-binding protein C23E6.01c</fullName>
    </submittedName>
</protein>
<dbReference type="FunCoup" id="A0A1C7NJS6">
    <property type="interactions" value="544"/>
</dbReference>
<proteinExistence type="predicted"/>
<dbReference type="AlphaFoldDB" id="A0A1C7NJS6"/>
<feature type="domain" description="RRM" evidence="5">
    <location>
        <begin position="25"/>
        <end position="105"/>
    </location>
</feature>
<evidence type="ECO:0000256" key="4">
    <source>
        <dbReference type="SAM" id="MobiDB-lite"/>
    </source>
</evidence>
<dbReference type="CDD" id="cd12344">
    <property type="entry name" value="RRM1_SECp43_like"/>
    <property type="match status" value="1"/>
</dbReference>
<evidence type="ECO:0000256" key="3">
    <source>
        <dbReference type="PROSITE-ProRule" id="PRU00176"/>
    </source>
</evidence>
<dbReference type="Gene3D" id="3.30.70.330">
    <property type="match status" value="3"/>
</dbReference>
<dbReference type="InterPro" id="IPR050825">
    <property type="entry name" value="RBM42_RBP45_47-like"/>
</dbReference>
<dbReference type="SMART" id="SM00360">
    <property type="entry name" value="RRM"/>
    <property type="match status" value="3"/>
</dbReference>
<sequence>MSYPFELKTQYPFHEQPLLSQQSKTTLWMGELEPHWDEQYIRQIWFSLNQNVVVKVIRDKATGMSAGYAFVDFGTAANARLVMATFNGVPMPNSHRSFKLNWASGGGLIDRKEDRQPEYSIFVGDLSPEVNETELLAIFQAHYHSCKSAKIMTDPKTGMTRGYGFVRFSELIDQQRSLVEMQGQFIGSRPIRVSIATPKNNHHLSPLKTEPSSLTMPESDHLNTTVFVGGLSAPIGEEELRHYFQHFGPIVYVKIPPGKGCGFVQYVTRQSAEMAIQHMNGFQIGHSRIRLSWGRSQNEKKHQTPSSSSPISHSPLSHSSPLLPPISLNLSSPPPNGLAPSLVSLSPTLQYAQQRTLSLSSLFANQAPKRMMNPTYDDILLNDNTNYHVSDEDFFQSVTKLLEDEPSPPMSTQEHQAYYQQQQQHHLYQQRQQQQQHQQQQTTSLDWKLNQIYAQ</sequence>
<dbReference type="InterPro" id="IPR012677">
    <property type="entry name" value="Nucleotide-bd_a/b_plait_sf"/>
</dbReference>
<keyword evidence="1" id="KW-0677">Repeat</keyword>
<feature type="domain" description="RRM" evidence="5">
    <location>
        <begin position="119"/>
        <end position="198"/>
    </location>
</feature>
<feature type="domain" description="RRM" evidence="5">
    <location>
        <begin position="224"/>
        <end position="296"/>
    </location>
</feature>
<evidence type="ECO:0000256" key="1">
    <source>
        <dbReference type="ARBA" id="ARBA00022737"/>
    </source>
</evidence>
<reference evidence="6 7" key="1">
    <citation type="submission" date="2016-03" db="EMBL/GenBank/DDBJ databases">
        <title>Choanephora cucurbitarum.</title>
        <authorList>
            <person name="Min B."/>
            <person name="Park H."/>
            <person name="Park J.-H."/>
            <person name="Shin H.-D."/>
            <person name="Choi I.-G."/>
        </authorList>
    </citation>
    <scope>NUCLEOTIDE SEQUENCE [LARGE SCALE GENOMIC DNA]</scope>
    <source>
        <strain evidence="6 7">KUS-F28377</strain>
    </source>
</reference>
<dbReference type="PANTHER" id="PTHR47640">
    <property type="entry name" value="TRNA SELENOCYSTEINE 1-ASSOCIATED PROTEIN 1-RELATED-RELATED"/>
    <property type="match status" value="1"/>
</dbReference>
<dbReference type="GO" id="GO:0006376">
    <property type="term" value="P:mRNA splice site recognition"/>
    <property type="evidence" value="ECO:0007669"/>
    <property type="project" value="TreeGrafter"/>
</dbReference>
<dbReference type="InterPro" id="IPR000504">
    <property type="entry name" value="RRM_dom"/>
</dbReference>
<dbReference type="EMBL" id="LUGH01000117">
    <property type="protein sequence ID" value="OBZ89039.1"/>
    <property type="molecule type" value="Genomic_DNA"/>
</dbReference>
<feature type="region of interest" description="Disordered" evidence="4">
    <location>
        <begin position="295"/>
        <end position="318"/>
    </location>
</feature>
<dbReference type="Proteomes" id="UP000093000">
    <property type="component" value="Unassembled WGS sequence"/>
</dbReference>
<dbReference type="Pfam" id="PF00076">
    <property type="entry name" value="RRM_1"/>
    <property type="match status" value="3"/>
</dbReference>
<dbReference type="CDD" id="cd12346">
    <property type="entry name" value="RRM3_NGR1_NAM8_like"/>
    <property type="match status" value="1"/>
</dbReference>
<evidence type="ECO:0000259" key="5">
    <source>
        <dbReference type="PROSITE" id="PS50102"/>
    </source>
</evidence>
<dbReference type="SUPFAM" id="SSF54928">
    <property type="entry name" value="RNA-binding domain, RBD"/>
    <property type="match status" value="2"/>
</dbReference>
<evidence type="ECO:0000256" key="2">
    <source>
        <dbReference type="ARBA" id="ARBA00022884"/>
    </source>
</evidence>
<keyword evidence="2 3" id="KW-0694">RNA-binding</keyword>
<dbReference type="GO" id="GO:0005829">
    <property type="term" value="C:cytosol"/>
    <property type="evidence" value="ECO:0007669"/>
    <property type="project" value="TreeGrafter"/>
</dbReference>
<dbReference type="InterPro" id="IPR035979">
    <property type="entry name" value="RBD_domain_sf"/>
</dbReference>